<gene>
    <name evidence="3" type="ORF">OXH55_09065</name>
</gene>
<feature type="coiled-coil region" evidence="1">
    <location>
        <begin position="170"/>
        <end position="204"/>
    </location>
</feature>
<evidence type="ECO:0000313" key="4">
    <source>
        <dbReference type="Proteomes" id="UP001079657"/>
    </source>
</evidence>
<accession>A0ABT4CNZ7</accession>
<reference evidence="3" key="1">
    <citation type="submission" date="2022-12" db="EMBL/GenBank/DDBJ databases">
        <authorList>
            <person name="Wang J."/>
        </authorList>
    </citation>
    <scope>NUCLEOTIDE SEQUENCE</scope>
    <source>
        <strain evidence="3">HY-42-06</strain>
    </source>
</reference>
<dbReference type="EMBL" id="JAPQES010000002">
    <property type="protein sequence ID" value="MCY6370778.1"/>
    <property type="molecule type" value="Genomic_DNA"/>
</dbReference>
<sequence length="207" mass="24252">MNKFNKYKTMKNVLLAIGSIFFITSIFVRVSGTLKNLKNSNSKLQEAEYKVKKQVEFQPKISQMDEKKYYSDFYDVYVKIYDGMININEELQNYAKDIEKITDGNKKAKNILDNRIKELINSKDMVEIKSAKNNIDQGMTKLTNPPEKFLKAYNLLTYFYKDYIEYYESLTKVEGSCDEYAAKIKEIEDRIINLGNKINDLQLNNDS</sequence>
<dbReference type="RefSeq" id="WP_268049603.1">
    <property type="nucleotide sequence ID" value="NZ_JAPQES010000002.1"/>
</dbReference>
<keyword evidence="4" id="KW-1185">Reference proteome</keyword>
<protein>
    <submittedName>
        <fullName evidence="3">Uncharacterized protein</fullName>
    </submittedName>
</protein>
<evidence type="ECO:0000313" key="3">
    <source>
        <dbReference type="EMBL" id="MCY6370778.1"/>
    </source>
</evidence>
<organism evidence="3 4">
    <name type="scientific">Clostridium ganghwense</name>
    <dbReference type="NCBI Taxonomy" id="312089"/>
    <lineage>
        <taxon>Bacteria</taxon>
        <taxon>Bacillati</taxon>
        <taxon>Bacillota</taxon>
        <taxon>Clostridia</taxon>
        <taxon>Eubacteriales</taxon>
        <taxon>Clostridiaceae</taxon>
        <taxon>Clostridium</taxon>
    </lineage>
</organism>
<evidence type="ECO:0000256" key="2">
    <source>
        <dbReference type="SAM" id="Phobius"/>
    </source>
</evidence>
<keyword evidence="2" id="KW-1133">Transmembrane helix</keyword>
<dbReference type="Proteomes" id="UP001079657">
    <property type="component" value="Unassembled WGS sequence"/>
</dbReference>
<name>A0ABT4CNZ7_9CLOT</name>
<feature type="transmembrane region" description="Helical" evidence="2">
    <location>
        <begin position="12"/>
        <end position="32"/>
    </location>
</feature>
<keyword evidence="2" id="KW-0812">Transmembrane</keyword>
<evidence type="ECO:0000256" key="1">
    <source>
        <dbReference type="SAM" id="Coils"/>
    </source>
</evidence>
<keyword evidence="2" id="KW-0472">Membrane</keyword>
<keyword evidence="1" id="KW-0175">Coiled coil</keyword>
<proteinExistence type="predicted"/>
<comment type="caution">
    <text evidence="3">The sequence shown here is derived from an EMBL/GenBank/DDBJ whole genome shotgun (WGS) entry which is preliminary data.</text>
</comment>